<feature type="domain" description="NTF2" evidence="2">
    <location>
        <begin position="6"/>
        <end position="146"/>
    </location>
</feature>
<evidence type="ECO:0000313" key="3">
    <source>
        <dbReference type="EMBL" id="CAD8510694.1"/>
    </source>
</evidence>
<dbReference type="PROSITE" id="PS50177">
    <property type="entry name" value="NTF2_DOMAIN"/>
    <property type="match status" value="1"/>
</dbReference>
<protein>
    <recommendedName>
        <fullName evidence="2">NTF2 domain-containing protein</fullName>
    </recommendedName>
</protein>
<dbReference type="SUPFAM" id="SSF90257">
    <property type="entry name" value="Myosin rod fragments"/>
    <property type="match status" value="1"/>
</dbReference>
<gene>
    <name evidence="3" type="ORF">HPHI1048_LOCUS24900</name>
</gene>
<dbReference type="SUPFAM" id="SSF54427">
    <property type="entry name" value="NTF2-like"/>
    <property type="match status" value="1"/>
</dbReference>
<name>A0A7S0I4J8_9CRYP</name>
<dbReference type="InterPro" id="IPR032710">
    <property type="entry name" value="NTF2-like_dom_sf"/>
</dbReference>
<sequence length="632" mass="73632">MEDQEIANQFANFFFRTFEKEPKELYKLYAPYSARSELICRVGPSVDNQRHAPTMKGVKADGVREIFGLTERTVRSGFKFHMNAVYSQSHSQNKLTVVVIGDCSCPFDREDEEERRPLHATFIEVFELERANCDMAYYICSDVLQMHENEPKQMSPANVEDSNLKIEVDSMKRSFCSSLLEILLETGDAIRETKETHDLLQEAEQSLLENSSYALRDLEMKHKMALEHVEKQLVSLTKQLEYKDFARKELLTANESLERNLSKAKAESMTVKQELETCMMEIEQLKMRGKTAESEKDSLARQFKDVEFDLSQCKVAYSRLETSADEKLQKTKDLLKKMLDSYKQKQAEVESLQQDFNRTRSEAFQLEKTIESLTKQRDSAMAELVNFRENVGIVQIRTKQPSKDYSQSFELERDALNSTIASLRTRVEHLEEENSALQASLEKLNEDVETLKVKEEEGAMSASKKIEALQALISQHEGKEQEMFAAVDREQRMKASFKHEAEQHRKELHSRREEMETAQREAVQWKEKFEGHEAQLKRLKEKVGRLEELDMLHRKEKNCLTLQSNAFSERVVHLEKALASVLREKEGMEEMLRLAEESIVDETKRREELQRRFEEEIADIKEEYEARMMGES</sequence>
<organism evidence="3">
    <name type="scientific">Hanusia phi</name>
    <dbReference type="NCBI Taxonomy" id="3032"/>
    <lineage>
        <taxon>Eukaryota</taxon>
        <taxon>Cryptophyceae</taxon>
        <taxon>Pyrenomonadales</taxon>
        <taxon>Geminigeraceae</taxon>
        <taxon>Hanusia</taxon>
    </lineage>
</organism>
<reference evidence="3" key="1">
    <citation type="submission" date="2021-01" db="EMBL/GenBank/DDBJ databases">
        <authorList>
            <person name="Corre E."/>
            <person name="Pelletier E."/>
            <person name="Niang G."/>
            <person name="Scheremetjew M."/>
            <person name="Finn R."/>
            <person name="Kale V."/>
            <person name="Holt S."/>
            <person name="Cochrane G."/>
            <person name="Meng A."/>
            <person name="Brown T."/>
            <person name="Cohen L."/>
        </authorList>
    </citation>
    <scope>NUCLEOTIDE SEQUENCE</scope>
    <source>
        <strain evidence="3">CCMP325</strain>
    </source>
</reference>
<accession>A0A7S0I4J8</accession>
<evidence type="ECO:0000259" key="2">
    <source>
        <dbReference type="PROSITE" id="PS50177"/>
    </source>
</evidence>
<dbReference type="Gene3D" id="1.10.287.1490">
    <property type="match status" value="1"/>
</dbReference>
<feature type="coiled-coil region" evidence="1">
    <location>
        <begin position="247"/>
        <end position="626"/>
    </location>
</feature>
<keyword evidence="1" id="KW-0175">Coiled coil</keyword>
<dbReference type="InterPro" id="IPR018222">
    <property type="entry name" value="Nuclear_transport_factor_2_euk"/>
</dbReference>
<proteinExistence type="predicted"/>
<dbReference type="AlphaFoldDB" id="A0A7S0I4J8"/>
<evidence type="ECO:0000256" key="1">
    <source>
        <dbReference type="SAM" id="Coils"/>
    </source>
</evidence>
<dbReference type="Gene3D" id="3.10.450.50">
    <property type="match status" value="1"/>
</dbReference>
<dbReference type="EMBL" id="HBEO01036730">
    <property type="protein sequence ID" value="CAD8510694.1"/>
    <property type="molecule type" value="Transcribed_RNA"/>
</dbReference>